<name>A0A2J0Q6B5_9BACT</name>
<evidence type="ECO:0000259" key="14">
    <source>
        <dbReference type="Pfam" id="PF08264"/>
    </source>
</evidence>
<accession>A0A2J0Q6B5</accession>
<dbReference type="PANTHER" id="PTHR11946:SF93">
    <property type="entry name" value="VALINE--TRNA LIGASE, CHLOROPLASTIC_MITOCHONDRIAL 2"/>
    <property type="match status" value="1"/>
</dbReference>
<comment type="catalytic activity">
    <reaction evidence="10">
        <text>tRNA(Val) + L-valine + ATP = L-valyl-tRNA(Val) + AMP + diphosphate</text>
        <dbReference type="Rhea" id="RHEA:10704"/>
        <dbReference type="Rhea" id="RHEA-COMP:9672"/>
        <dbReference type="Rhea" id="RHEA-COMP:9708"/>
        <dbReference type="ChEBI" id="CHEBI:30616"/>
        <dbReference type="ChEBI" id="CHEBI:33019"/>
        <dbReference type="ChEBI" id="CHEBI:57762"/>
        <dbReference type="ChEBI" id="CHEBI:78442"/>
        <dbReference type="ChEBI" id="CHEBI:78537"/>
        <dbReference type="ChEBI" id="CHEBI:456215"/>
        <dbReference type="EC" id="6.1.1.9"/>
    </reaction>
</comment>
<sequence>MSKELPKTYNPKETEEKIYKTWEESGFFTPENLPDKREASFSVSIPPPNATGTLHLGHSLEYSLQDAVVRYHRMKGDLTLWLPGTDHAAIATNTKVEKKLIKETGKNRHAIGREAFVKEVEDFVAESRGVMQKQIRQIGASVDWSREAFTMDDKRSLAVKTAFKKMYDAGLIYKDYKVINWDPKGQTSVSDDEVEHRPEKGMLYTFKYSSDFPIEISTTRPETKVGDTAVAIHPDDKRYKQYIGKEFKNIEFAGTKLNIKIIADENIDPEFGTGAVGVTPAHSLVDADIAQRHSLPMVQVINEYAKMTEEAGTLVSGKKTKEAREIIVTWLKENKLLSGEENIDLNISIADRSGGIIEPLPKLQWFVAVNKKFKIKESKIKGIESNSETTLKEIMKKSVENGQIEIMPGRFNKTYFHWINNLRDWNISRQLWYGHRIPVWYKGDETLCDINHPEGSGWEQDPDTLDTWFSSALWTFSTLGWPDKNAPDLKKFHPTSFMNPGYEIIFFWVARMILASGFLLGEVPFKKVYLHGILRDSKGRKFSKSLDNGIDPIEIIDHYGADALRMSLIIGIGPGNDANFDTNKVRGYQHFANKLWNIARFVLLNVTEKPNLNASLKDKDQTKLEEQKELIKDITNDMEEYRYYIAAEKIYHYIWHILADEIIEDSKTDLSSKDLETKESAQRMLLELLMNSLKILHPFMPFVTEEIYSKLPNKNKILLIVEKWPVN</sequence>
<proteinExistence type="inferred from homology"/>
<keyword evidence="9 12" id="KW-0030">Aminoacyl-tRNA synthetase</keyword>
<dbReference type="CDD" id="cd00817">
    <property type="entry name" value="ValRS_core"/>
    <property type="match status" value="1"/>
</dbReference>
<reference evidence="15 16" key="1">
    <citation type="submission" date="2017-09" db="EMBL/GenBank/DDBJ databases">
        <title>Depth-based differentiation of microbial function through sediment-hosted aquifers and enrichment of novel symbionts in the deep terrestrial subsurface.</title>
        <authorList>
            <person name="Probst A.J."/>
            <person name="Ladd B."/>
            <person name="Jarett J.K."/>
            <person name="Geller-Mcgrath D.E."/>
            <person name="Sieber C.M."/>
            <person name="Emerson J.B."/>
            <person name="Anantharaman K."/>
            <person name="Thomas B.C."/>
            <person name="Malmstrom R."/>
            <person name="Stieglmeier M."/>
            <person name="Klingl A."/>
            <person name="Woyke T."/>
            <person name="Ryan C.M."/>
            <person name="Banfield J.F."/>
        </authorList>
    </citation>
    <scope>NUCLEOTIDE SEQUENCE [LARGE SCALE GENOMIC DNA]</scope>
    <source>
        <strain evidence="15">CG10_big_fil_rev_8_21_14_0_10_36_16</strain>
    </source>
</reference>
<dbReference type="PANTHER" id="PTHR11946">
    <property type="entry name" value="VALYL-TRNA SYNTHETASES"/>
    <property type="match status" value="1"/>
</dbReference>
<dbReference type="GO" id="GO:0004832">
    <property type="term" value="F:valine-tRNA ligase activity"/>
    <property type="evidence" value="ECO:0007669"/>
    <property type="project" value="UniProtKB-UniRule"/>
</dbReference>
<dbReference type="Gene3D" id="3.90.740.10">
    <property type="entry name" value="Valyl/Leucyl/Isoleucyl-tRNA synthetase, editing domain"/>
    <property type="match status" value="1"/>
</dbReference>
<dbReference type="EMBL" id="PCXQ01000007">
    <property type="protein sequence ID" value="PJE50343.1"/>
    <property type="molecule type" value="Genomic_DNA"/>
</dbReference>
<dbReference type="InterPro" id="IPR013155">
    <property type="entry name" value="M/V/L/I-tRNA-synth_anticd-bd"/>
</dbReference>
<evidence type="ECO:0000256" key="3">
    <source>
        <dbReference type="ARBA" id="ARBA00013169"/>
    </source>
</evidence>
<evidence type="ECO:0000256" key="9">
    <source>
        <dbReference type="ARBA" id="ARBA00023146"/>
    </source>
</evidence>
<feature type="domain" description="Aminoacyl-tRNA synthetase class Ia" evidence="13">
    <location>
        <begin position="17"/>
        <end position="445"/>
    </location>
</feature>
<evidence type="ECO:0000259" key="13">
    <source>
        <dbReference type="Pfam" id="PF00133"/>
    </source>
</evidence>
<evidence type="ECO:0000313" key="15">
    <source>
        <dbReference type="EMBL" id="PJE50343.1"/>
    </source>
</evidence>
<dbReference type="InterPro" id="IPR009008">
    <property type="entry name" value="Val/Leu/Ile-tRNA-synth_edit"/>
</dbReference>
<dbReference type="GO" id="GO:0006438">
    <property type="term" value="P:valyl-tRNA aminoacylation"/>
    <property type="evidence" value="ECO:0007669"/>
    <property type="project" value="UniProtKB-UniRule"/>
</dbReference>
<feature type="domain" description="Aminoacyl-tRNA synthetase class Ia" evidence="13">
    <location>
        <begin position="458"/>
        <end position="579"/>
    </location>
</feature>
<evidence type="ECO:0000256" key="4">
    <source>
        <dbReference type="ARBA" id="ARBA00022490"/>
    </source>
</evidence>
<dbReference type="InterPro" id="IPR033705">
    <property type="entry name" value="Anticodon_Ia_Val"/>
</dbReference>
<protein>
    <recommendedName>
        <fullName evidence="3 11">Valine--tRNA ligase</fullName>
        <ecNumber evidence="3 11">6.1.1.9</ecNumber>
    </recommendedName>
</protein>
<dbReference type="PRINTS" id="PR00986">
    <property type="entry name" value="TRNASYNTHVAL"/>
</dbReference>
<dbReference type="SUPFAM" id="SSF52374">
    <property type="entry name" value="Nucleotidylyl transferase"/>
    <property type="match status" value="1"/>
</dbReference>
<dbReference type="GO" id="GO:0005829">
    <property type="term" value="C:cytosol"/>
    <property type="evidence" value="ECO:0007669"/>
    <property type="project" value="TreeGrafter"/>
</dbReference>
<dbReference type="AlphaFoldDB" id="A0A2J0Q6B5"/>
<evidence type="ECO:0000256" key="7">
    <source>
        <dbReference type="ARBA" id="ARBA00022840"/>
    </source>
</evidence>
<dbReference type="GO" id="GO:0002161">
    <property type="term" value="F:aminoacyl-tRNA deacylase activity"/>
    <property type="evidence" value="ECO:0007669"/>
    <property type="project" value="InterPro"/>
</dbReference>
<evidence type="ECO:0000256" key="2">
    <source>
        <dbReference type="ARBA" id="ARBA00011245"/>
    </source>
</evidence>
<keyword evidence="5 12" id="KW-0436">Ligase</keyword>
<dbReference type="NCBIfam" id="NF004349">
    <property type="entry name" value="PRK05729.1"/>
    <property type="match status" value="1"/>
</dbReference>
<dbReference type="GO" id="GO:0005524">
    <property type="term" value="F:ATP binding"/>
    <property type="evidence" value="ECO:0007669"/>
    <property type="project" value="UniProtKB-KW"/>
</dbReference>
<evidence type="ECO:0000256" key="11">
    <source>
        <dbReference type="NCBIfam" id="TIGR00422"/>
    </source>
</evidence>
<dbReference type="Pfam" id="PF00133">
    <property type="entry name" value="tRNA-synt_1"/>
    <property type="match status" value="2"/>
</dbReference>
<keyword evidence="8 12" id="KW-0648">Protein biosynthesis</keyword>
<dbReference type="InterPro" id="IPR009080">
    <property type="entry name" value="tRNAsynth_Ia_anticodon-bd"/>
</dbReference>
<evidence type="ECO:0000256" key="10">
    <source>
        <dbReference type="ARBA" id="ARBA00047552"/>
    </source>
</evidence>
<comment type="subcellular location">
    <subcellularLocation>
        <location evidence="1">Cytoplasm</location>
    </subcellularLocation>
</comment>
<dbReference type="FunFam" id="3.40.50.620:FF:000032">
    <property type="entry name" value="Valine--tRNA ligase"/>
    <property type="match status" value="1"/>
</dbReference>
<dbReference type="SUPFAM" id="SSF50677">
    <property type="entry name" value="ValRS/IleRS/LeuRS editing domain"/>
    <property type="match status" value="1"/>
</dbReference>
<evidence type="ECO:0000256" key="1">
    <source>
        <dbReference type="ARBA" id="ARBA00004496"/>
    </source>
</evidence>
<evidence type="ECO:0000256" key="8">
    <source>
        <dbReference type="ARBA" id="ARBA00022917"/>
    </source>
</evidence>
<feature type="domain" description="Methionyl/Valyl/Leucyl/Isoleucyl-tRNA synthetase anticodon-binding" evidence="14">
    <location>
        <begin position="624"/>
        <end position="725"/>
    </location>
</feature>
<comment type="caution">
    <text evidence="15">The sequence shown here is derived from an EMBL/GenBank/DDBJ whole genome shotgun (WGS) entry which is preliminary data.</text>
</comment>
<dbReference type="PROSITE" id="PS00178">
    <property type="entry name" value="AA_TRNA_LIGASE_I"/>
    <property type="match status" value="1"/>
</dbReference>
<dbReference type="NCBIfam" id="TIGR00422">
    <property type="entry name" value="valS"/>
    <property type="match status" value="1"/>
</dbReference>
<comment type="subunit">
    <text evidence="2">Monomer.</text>
</comment>
<evidence type="ECO:0000256" key="12">
    <source>
        <dbReference type="RuleBase" id="RU363035"/>
    </source>
</evidence>
<keyword evidence="6 12" id="KW-0547">Nucleotide-binding</keyword>
<dbReference type="Gene3D" id="1.10.730.10">
    <property type="entry name" value="Isoleucyl-tRNA Synthetase, Domain 1"/>
    <property type="match status" value="1"/>
</dbReference>
<organism evidence="15 16">
    <name type="scientific">Candidatus Yanofskybacteria bacterium CG10_big_fil_rev_8_21_14_0_10_36_16</name>
    <dbReference type="NCBI Taxonomy" id="1975096"/>
    <lineage>
        <taxon>Bacteria</taxon>
        <taxon>Candidatus Yanofskyibacteriota</taxon>
    </lineage>
</organism>
<comment type="similarity">
    <text evidence="12">Belongs to the class-I aminoacyl-tRNA synthetase family.</text>
</comment>
<evidence type="ECO:0000256" key="5">
    <source>
        <dbReference type="ARBA" id="ARBA00022598"/>
    </source>
</evidence>
<dbReference type="CDD" id="cd07962">
    <property type="entry name" value="Anticodon_Ia_Val"/>
    <property type="match status" value="1"/>
</dbReference>
<dbReference type="SUPFAM" id="SSF47323">
    <property type="entry name" value="Anticodon-binding domain of a subclass of class I aminoacyl-tRNA synthetases"/>
    <property type="match status" value="1"/>
</dbReference>
<keyword evidence="4" id="KW-0963">Cytoplasm</keyword>
<gene>
    <name evidence="15" type="ORF">COV29_04155</name>
</gene>
<dbReference type="InterPro" id="IPR002303">
    <property type="entry name" value="Valyl-tRNA_ligase"/>
</dbReference>
<keyword evidence="7 12" id="KW-0067">ATP-binding</keyword>
<dbReference type="Proteomes" id="UP000228496">
    <property type="component" value="Unassembled WGS sequence"/>
</dbReference>
<dbReference type="InterPro" id="IPR014729">
    <property type="entry name" value="Rossmann-like_a/b/a_fold"/>
</dbReference>
<dbReference type="InterPro" id="IPR002300">
    <property type="entry name" value="aa-tRNA-synth_Ia"/>
</dbReference>
<evidence type="ECO:0000256" key="6">
    <source>
        <dbReference type="ARBA" id="ARBA00022741"/>
    </source>
</evidence>
<dbReference type="Gene3D" id="3.40.50.620">
    <property type="entry name" value="HUPs"/>
    <property type="match status" value="2"/>
</dbReference>
<dbReference type="EC" id="6.1.1.9" evidence="3 11"/>
<dbReference type="Pfam" id="PF08264">
    <property type="entry name" value="Anticodon_1"/>
    <property type="match status" value="1"/>
</dbReference>
<evidence type="ECO:0000313" key="16">
    <source>
        <dbReference type="Proteomes" id="UP000228496"/>
    </source>
</evidence>
<dbReference type="InterPro" id="IPR001412">
    <property type="entry name" value="aa-tRNA-synth_I_CS"/>
</dbReference>